<dbReference type="Pfam" id="PF01988">
    <property type="entry name" value="VIT1"/>
    <property type="match status" value="1"/>
</dbReference>
<dbReference type="AlphaFoldDB" id="A0AAV6W2D0"/>
<keyword evidence="3" id="KW-0410">Iron transport</keyword>
<keyword evidence="7" id="KW-0472">Membrane</keyword>
<evidence type="ECO:0000256" key="6">
    <source>
        <dbReference type="ARBA" id="ARBA00022989"/>
    </source>
</evidence>
<evidence type="ECO:0000256" key="3">
    <source>
        <dbReference type="ARBA" id="ARBA00022496"/>
    </source>
</evidence>
<keyword evidence="6" id="KW-1133">Transmembrane helix</keyword>
<dbReference type="GO" id="GO:0030026">
    <property type="term" value="P:intracellular manganese ion homeostasis"/>
    <property type="evidence" value="ECO:0007669"/>
    <property type="project" value="InterPro"/>
</dbReference>
<keyword evidence="9" id="KW-0813">Transport</keyword>
<keyword evidence="9" id="KW-0406">Ion transport</keyword>
<reference evidence="10" key="1">
    <citation type="submission" date="2019-10" db="EMBL/GenBank/DDBJ databases">
        <authorList>
            <person name="Zhang R."/>
            <person name="Pan Y."/>
            <person name="Wang J."/>
            <person name="Ma R."/>
            <person name="Yu S."/>
        </authorList>
    </citation>
    <scope>NUCLEOTIDE SEQUENCE</scope>
    <source>
        <strain evidence="10">LA-IB0</strain>
        <tissue evidence="10">Leaf</tissue>
    </source>
</reference>
<dbReference type="EMBL" id="WHWC01000019">
    <property type="protein sequence ID" value="KAG8364086.1"/>
    <property type="molecule type" value="Genomic_DNA"/>
</dbReference>
<keyword evidence="4 9" id="KW-0926">Vacuole</keyword>
<protein>
    <recommendedName>
        <fullName evidence="9">Vacuolar iron transporter</fullName>
    </recommendedName>
</protein>
<dbReference type="GO" id="GO:0140315">
    <property type="term" value="F:iron ion sequestering activity"/>
    <property type="evidence" value="ECO:0007669"/>
    <property type="project" value="UniProtKB-UniRule"/>
</dbReference>
<evidence type="ECO:0000256" key="7">
    <source>
        <dbReference type="ARBA" id="ARBA00023136"/>
    </source>
</evidence>
<name>A0AAV6W2D0_9LAMI</name>
<keyword evidence="5" id="KW-0812">Transmembrane</keyword>
<comment type="catalytic activity">
    <reaction evidence="8">
        <text>Fe(2+)(in) = Fe(2+)(out)</text>
        <dbReference type="Rhea" id="RHEA:28486"/>
        <dbReference type="ChEBI" id="CHEBI:29033"/>
    </reaction>
    <physiologicalReaction direction="left-to-right" evidence="8">
        <dbReference type="Rhea" id="RHEA:28487"/>
    </physiologicalReaction>
</comment>
<dbReference type="GO" id="GO:0005384">
    <property type="term" value="F:manganese ion transmembrane transporter activity"/>
    <property type="evidence" value="ECO:0007669"/>
    <property type="project" value="InterPro"/>
</dbReference>
<dbReference type="PANTHER" id="PTHR31851">
    <property type="entry name" value="FE(2+)/MN(2+) TRANSPORTER PCL1"/>
    <property type="match status" value="1"/>
</dbReference>
<evidence type="ECO:0000313" key="10">
    <source>
        <dbReference type="EMBL" id="KAG8364086.1"/>
    </source>
</evidence>
<keyword evidence="11" id="KW-1185">Reference proteome</keyword>
<evidence type="ECO:0000313" key="11">
    <source>
        <dbReference type="Proteomes" id="UP000826271"/>
    </source>
</evidence>
<comment type="caution">
    <text evidence="10">The sequence shown here is derived from an EMBL/GenBank/DDBJ whole genome shotgun (WGS) entry which is preliminary data.</text>
</comment>
<evidence type="ECO:0000256" key="8">
    <source>
        <dbReference type="ARBA" id="ARBA00044464"/>
    </source>
</evidence>
<dbReference type="GO" id="GO:0005381">
    <property type="term" value="F:iron ion transmembrane transporter activity"/>
    <property type="evidence" value="ECO:0007669"/>
    <property type="project" value="UniProtKB-UniRule"/>
</dbReference>
<evidence type="ECO:0000256" key="5">
    <source>
        <dbReference type="ARBA" id="ARBA00022692"/>
    </source>
</evidence>
<sequence>MASSNHIQVTIPKDNAEQNQLYNNYNNNLPQVEEFDYSQRAQWLRAPIRGANDGLVSIASLVMGVGAIKDDVKAIILTGFARLYAGACSMTRGEFVSVYFQPDTEIAQMKREK</sequence>
<evidence type="ECO:0000256" key="9">
    <source>
        <dbReference type="RuleBase" id="RU369115"/>
    </source>
</evidence>
<organism evidence="10 11">
    <name type="scientific">Buddleja alternifolia</name>
    <dbReference type="NCBI Taxonomy" id="168488"/>
    <lineage>
        <taxon>Eukaryota</taxon>
        <taxon>Viridiplantae</taxon>
        <taxon>Streptophyta</taxon>
        <taxon>Embryophyta</taxon>
        <taxon>Tracheophyta</taxon>
        <taxon>Spermatophyta</taxon>
        <taxon>Magnoliopsida</taxon>
        <taxon>eudicotyledons</taxon>
        <taxon>Gunneridae</taxon>
        <taxon>Pentapetalae</taxon>
        <taxon>asterids</taxon>
        <taxon>lamiids</taxon>
        <taxon>Lamiales</taxon>
        <taxon>Scrophulariaceae</taxon>
        <taxon>Buddlejeae</taxon>
        <taxon>Buddleja</taxon>
    </lineage>
</organism>
<evidence type="ECO:0000256" key="1">
    <source>
        <dbReference type="ARBA" id="ARBA00004128"/>
    </source>
</evidence>
<dbReference type="Proteomes" id="UP000826271">
    <property type="component" value="Unassembled WGS sequence"/>
</dbReference>
<comment type="function">
    <text evidence="9">Vacuolar Fe(2+) uptake transporter.</text>
</comment>
<gene>
    <name evidence="10" type="ORF">BUALT_Bualt19G0089800</name>
</gene>
<evidence type="ECO:0000256" key="2">
    <source>
        <dbReference type="ARBA" id="ARBA00007049"/>
    </source>
</evidence>
<accession>A0AAV6W2D0</accession>
<dbReference type="GO" id="GO:0005774">
    <property type="term" value="C:vacuolar membrane"/>
    <property type="evidence" value="ECO:0007669"/>
    <property type="project" value="UniProtKB-SubCell"/>
</dbReference>
<proteinExistence type="inferred from homology"/>
<comment type="subcellular location">
    <subcellularLocation>
        <location evidence="1 9">Vacuole membrane</location>
        <topology evidence="1 9">Multi-pass membrane protein</topology>
    </subcellularLocation>
</comment>
<comment type="similarity">
    <text evidence="2 9">Belongs to the CCC1 family.</text>
</comment>
<dbReference type="InterPro" id="IPR008217">
    <property type="entry name" value="Ccc1_fam"/>
</dbReference>
<evidence type="ECO:0000256" key="4">
    <source>
        <dbReference type="ARBA" id="ARBA00022554"/>
    </source>
</evidence>
<keyword evidence="3" id="KW-0408">Iron</keyword>